<gene>
    <name evidence="2" type="ORF">CLEI1391_LOCUS13566</name>
</gene>
<dbReference type="EMBL" id="HBFB01024063">
    <property type="protein sequence ID" value="CAD8687644.1"/>
    <property type="molecule type" value="Transcribed_RNA"/>
</dbReference>
<proteinExistence type="predicted"/>
<accession>A0A7S0WWZ0</accession>
<organism evidence="2">
    <name type="scientific">Chlamydomonas leiostraca</name>
    <dbReference type="NCBI Taxonomy" id="1034604"/>
    <lineage>
        <taxon>Eukaryota</taxon>
        <taxon>Viridiplantae</taxon>
        <taxon>Chlorophyta</taxon>
        <taxon>core chlorophytes</taxon>
        <taxon>Chlorophyceae</taxon>
        <taxon>CS clade</taxon>
        <taxon>Chlamydomonadales</taxon>
        <taxon>Chlamydomonadaceae</taxon>
        <taxon>Chlamydomonas</taxon>
    </lineage>
</organism>
<sequence>MMRRHAQQTSSLTNEYNTEKQAIINKWKQHVDEWNKRIQVKITQLTQRITALDLMLKTKSNENAQYAEYLDATRTDYRRVMETTEGLMRRLKVHPVYPITQRAVYVADCSDPPPREDRLVTLVTDYQDVAAEYSRASAQSATLGAKAGQQFAKSVLQPESASMAELKVTLAGGVNQVDVVQEVHEVGDSGRRKVTTTTTNTSSSNTKTTTANNTATRNTTAAGRSAAASAKTSGTGAAAPAAASAAAVAGAVPAATS</sequence>
<evidence type="ECO:0000313" key="2">
    <source>
        <dbReference type="EMBL" id="CAD8687644.1"/>
    </source>
</evidence>
<reference evidence="2" key="1">
    <citation type="submission" date="2021-01" db="EMBL/GenBank/DDBJ databases">
        <authorList>
            <person name="Corre E."/>
            <person name="Pelletier E."/>
            <person name="Niang G."/>
            <person name="Scheremetjew M."/>
            <person name="Finn R."/>
            <person name="Kale V."/>
            <person name="Holt S."/>
            <person name="Cochrane G."/>
            <person name="Meng A."/>
            <person name="Brown T."/>
            <person name="Cohen L."/>
        </authorList>
    </citation>
    <scope>NUCLEOTIDE SEQUENCE</scope>
    <source>
        <strain evidence="2">SAG 11-49</strain>
    </source>
</reference>
<name>A0A7S0WWZ0_9CHLO</name>
<dbReference type="AlphaFoldDB" id="A0A7S0WWZ0"/>
<protein>
    <submittedName>
        <fullName evidence="2">Uncharacterized protein</fullName>
    </submittedName>
</protein>
<feature type="region of interest" description="Disordered" evidence="1">
    <location>
        <begin position="187"/>
        <end position="240"/>
    </location>
</feature>
<evidence type="ECO:0000256" key="1">
    <source>
        <dbReference type="SAM" id="MobiDB-lite"/>
    </source>
</evidence>
<feature type="compositionally biased region" description="Low complexity" evidence="1">
    <location>
        <begin position="195"/>
        <end position="240"/>
    </location>
</feature>